<comment type="cofactor">
    <cofactor evidence="1 15">
        <name>Mg(2+)</name>
        <dbReference type="ChEBI" id="CHEBI:18420"/>
    </cofactor>
</comment>
<evidence type="ECO:0000256" key="9">
    <source>
        <dbReference type="ARBA" id="ARBA00022741"/>
    </source>
</evidence>
<evidence type="ECO:0000256" key="5">
    <source>
        <dbReference type="ARBA" id="ARBA00022490"/>
    </source>
</evidence>
<dbReference type="AlphaFoldDB" id="A0AAU7UBZ1"/>
<comment type="subcellular location">
    <subcellularLocation>
        <location evidence="2 15">Cytoplasm</location>
    </subcellularLocation>
</comment>
<comment type="caution">
    <text evidence="15">Lacks conserved residue(s) required for the propagation of feature annotation.</text>
</comment>
<feature type="binding site" description="in other chain" evidence="15">
    <location>
        <begin position="230"/>
        <end position="232"/>
    </location>
    <ligand>
        <name>ADP</name>
        <dbReference type="ChEBI" id="CHEBI:456216"/>
        <note>allosteric activator; ligand shared between dimeric partners</note>
    </ligand>
</feature>
<feature type="binding site" evidence="15">
    <location>
        <position position="261"/>
    </location>
    <ligand>
        <name>substrate</name>
        <note>ligand shared between dimeric partners</note>
    </ligand>
</feature>
<keyword evidence="7 15" id="KW-0808">Transferase</keyword>
<evidence type="ECO:0000256" key="15">
    <source>
        <dbReference type="HAMAP-Rule" id="MF_00339"/>
    </source>
</evidence>
<dbReference type="GO" id="GO:0005945">
    <property type="term" value="C:6-phosphofructokinase complex"/>
    <property type="evidence" value="ECO:0007669"/>
    <property type="project" value="TreeGrafter"/>
</dbReference>
<dbReference type="GO" id="GO:0005524">
    <property type="term" value="F:ATP binding"/>
    <property type="evidence" value="ECO:0007669"/>
    <property type="project" value="UniProtKB-UniRule"/>
</dbReference>
<keyword evidence="13 15" id="KW-0324">Glycolysis</keyword>
<dbReference type="GO" id="GO:0042802">
    <property type="term" value="F:identical protein binding"/>
    <property type="evidence" value="ECO:0007669"/>
    <property type="project" value="TreeGrafter"/>
</dbReference>
<feature type="binding site" description="in other chain" evidence="15">
    <location>
        <begin position="267"/>
        <end position="270"/>
    </location>
    <ligand>
        <name>substrate</name>
        <note>ligand shared between dimeric partners</note>
    </ligand>
</feature>
<feature type="active site" description="Proton acceptor" evidence="15">
    <location>
        <position position="144"/>
    </location>
</feature>
<comment type="function">
    <text evidence="15">Catalyzes the phosphorylation of D-fructose 6-phosphate to fructose 1,6-bisphosphate by ATP, the first committing step of glycolysis.</text>
</comment>
<dbReference type="GO" id="GO:0030388">
    <property type="term" value="P:fructose 1,6-bisphosphate metabolic process"/>
    <property type="evidence" value="ECO:0007669"/>
    <property type="project" value="TreeGrafter"/>
</dbReference>
<dbReference type="HAMAP" id="MF_00339">
    <property type="entry name" value="Phosphofructokinase_I_B1"/>
    <property type="match status" value="1"/>
</dbReference>
<dbReference type="PIRSF" id="PIRSF000532">
    <property type="entry name" value="ATP_PFK_prok"/>
    <property type="match status" value="1"/>
</dbReference>
<dbReference type="GO" id="GO:0003872">
    <property type="term" value="F:6-phosphofructokinase activity"/>
    <property type="evidence" value="ECO:0007669"/>
    <property type="project" value="UniProtKB-UniRule"/>
</dbReference>
<organism evidence="17">
    <name type="scientific">Deinococcus sonorensis KR-87</name>
    <dbReference type="NCBI Taxonomy" id="694439"/>
    <lineage>
        <taxon>Bacteria</taxon>
        <taxon>Thermotogati</taxon>
        <taxon>Deinococcota</taxon>
        <taxon>Deinococci</taxon>
        <taxon>Deinococcales</taxon>
        <taxon>Deinococcaceae</taxon>
        <taxon>Deinococcus</taxon>
    </lineage>
</organism>
<dbReference type="Gene3D" id="3.40.50.450">
    <property type="match status" value="1"/>
</dbReference>
<evidence type="ECO:0000256" key="6">
    <source>
        <dbReference type="ARBA" id="ARBA00022533"/>
    </source>
</evidence>
<evidence type="ECO:0000256" key="1">
    <source>
        <dbReference type="ARBA" id="ARBA00001946"/>
    </source>
</evidence>
<name>A0AAU7UBZ1_9DEIO</name>
<keyword evidence="11 15" id="KW-0067">ATP-binding</keyword>
<dbReference type="GO" id="GO:0006002">
    <property type="term" value="P:fructose 6-phosphate metabolic process"/>
    <property type="evidence" value="ECO:0007669"/>
    <property type="project" value="UniProtKB-UniRule"/>
</dbReference>
<feature type="binding site" description="in other chain" evidence="15">
    <location>
        <begin position="186"/>
        <end position="188"/>
    </location>
    <ligand>
        <name>substrate</name>
        <note>ligand shared between dimeric partners</note>
    </ligand>
</feature>
<evidence type="ECO:0000256" key="12">
    <source>
        <dbReference type="ARBA" id="ARBA00022842"/>
    </source>
</evidence>
<sequence length="337" mass="35770">MTTQNPTGSTSTSTPSMKRIAVLTSGGDAPGMNAAIRAVVRSATYHGVEVVGVRRGFQGLHEGDMRLLGARDVANIIQRGGTILLTARSRTWRSPEGRALGADYLRQWGVEGLVVIGGDGSFHGAHYLQEEHGIKVIGVPGTIDNDLYGTDHTIGYFTAVETALDAVDKLRDTAASHERIFVVEVMGRHAGHIALDVAVAGGAEEVFLPEDEHPDQHIAEVVRSSVSKGKASSIIIVAEGYPGGGMAVTKAIEEQTGLEVRLSILGHIQRGGSPVSSDRVLASRLGEAAVEALLAGRSNVMVGRGYGGTTYTPLPETWEKRKDVSRDLYRCAKVLSI</sequence>
<dbReference type="PANTHER" id="PTHR13697:SF4">
    <property type="entry name" value="ATP-DEPENDENT 6-PHOSPHOFRUCTOKINASE"/>
    <property type="match status" value="1"/>
</dbReference>
<keyword evidence="5 15" id="KW-0963">Cytoplasm</keyword>
<feature type="binding site" description="in other chain" evidence="15">
    <location>
        <position position="239"/>
    </location>
    <ligand>
        <name>substrate</name>
        <note>ligand shared between dimeric partners</note>
    </ligand>
</feature>
<dbReference type="InterPro" id="IPR022953">
    <property type="entry name" value="ATP_PFK"/>
</dbReference>
<dbReference type="InterPro" id="IPR035966">
    <property type="entry name" value="PKF_sf"/>
</dbReference>
<dbReference type="InterPro" id="IPR000023">
    <property type="entry name" value="Phosphofructokinase_dom"/>
</dbReference>
<dbReference type="GO" id="GO:0046872">
    <property type="term" value="F:metal ion binding"/>
    <property type="evidence" value="ECO:0007669"/>
    <property type="project" value="UniProtKB-KW"/>
</dbReference>
<feature type="domain" description="Phosphofructokinase" evidence="16">
    <location>
        <begin position="19"/>
        <end position="293"/>
    </location>
</feature>
<dbReference type="RefSeq" id="WP_350244035.1">
    <property type="nucleotide sequence ID" value="NZ_CP158299.1"/>
</dbReference>
<feature type="binding site" description="in other chain" evidence="15">
    <location>
        <position position="228"/>
    </location>
    <ligand>
        <name>ADP</name>
        <dbReference type="ChEBI" id="CHEBI:456216"/>
        <note>allosteric activator; ligand shared between dimeric partners</note>
    </ligand>
</feature>
<feature type="binding site" evidence="15">
    <location>
        <begin position="118"/>
        <end position="121"/>
    </location>
    <ligand>
        <name>ATP</name>
        <dbReference type="ChEBI" id="CHEBI:30616"/>
    </ligand>
</feature>
<keyword evidence="12 15" id="KW-0460">Magnesium</keyword>
<evidence type="ECO:0000256" key="4">
    <source>
        <dbReference type="ARBA" id="ARBA00011881"/>
    </source>
</evidence>
<keyword evidence="8 15" id="KW-0479">Metal-binding</keyword>
<protein>
    <recommendedName>
        <fullName evidence="15">ATP-dependent 6-phosphofructokinase</fullName>
        <shortName evidence="15">ATP-PFK</shortName>
        <shortName evidence="15">Phosphofructokinase</shortName>
        <ecNumber evidence="15">2.7.1.11</ecNumber>
    </recommendedName>
    <alternativeName>
        <fullName evidence="15">Phosphohexokinase</fullName>
    </alternativeName>
</protein>
<dbReference type="GO" id="GO:0048029">
    <property type="term" value="F:monosaccharide binding"/>
    <property type="evidence" value="ECO:0007669"/>
    <property type="project" value="TreeGrafter"/>
</dbReference>
<keyword evidence="10 15" id="KW-0418">Kinase</keyword>
<feature type="binding site" evidence="15">
    <location>
        <begin position="37"/>
        <end position="41"/>
    </location>
    <ligand>
        <name>ADP</name>
        <dbReference type="ChEBI" id="CHEBI:456216"/>
        <note>allosteric activator; ligand shared between dimeric partners</note>
    </ligand>
</feature>
<comment type="catalytic activity">
    <reaction evidence="14 15">
        <text>beta-D-fructose 6-phosphate + ATP = beta-D-fructose 1,6-bisphosphate + ADP + H(+)</text>
        <dbReference type="Rhea" id="RHEA:16109"/>
        <dbReference type="ChEBI" id="CHEBI:15378"/>
        <dbReference type="ChEBI" id="CHEBI:30616"/>
        <dbReference type="ChEBI" id="CHEBI:32966"/>
        <dbReference type="ChEBI" id="CHEBI:57634"/>
        <dbReference type="ChEBI" id="CHEBI:456216"/>
        <dbReference type="EC" id="2.7.1.11"/>
    </reaction>
</comment>
<feature type="binding site" description="in other chain" evidence="15">
    <location>
        <begin position="202"/>
        <end position="204"/>
    </location>
    <ligand>
        <name>ADP</name>
        <dbReference type="ChEBI" id="CHEBI:456216"/>
        <note>allosteric activator; ligand shared between dimeric partners</note>
    </ligand>
</feature>
<dbReference type="PRINTS" id="PR00476">
    <property type="entry name" value="PHFRCTKINASE"/>
</dbReference>
<comment type="similarity">
    <text evidence="15">Belongs to the phosphofructokinase type A (PFKA) family. ATP-dependent PFK group I subfamily. Prokaryotic clade 'B1' sub-subfamily.</text>
</comment>
<proteinExistence type="inferred from homology"/>
<comment type="activity regulation">
    <text evidence="15">Allosterically activated by ADP and other diphosphonucleosides, and allosterically inhibited by phosphoenolpyruvate.</text>
</comment>
<evidence type="ECO:0000256" key="13">
    <source>
        <dbReference type="ARBA" id="ARBA00023152"/>
    </source>
</evidence>
<accession>A0AAU7UBZ1</accession>
<keyword evidence="9 15" id="KW-0547">Nucleotide-binding</keyword>
<evidence type="ECO:0000256" key="2">
    <source>
        <dbReference type="ARBA" id="ARBA00004496"/>
    </source>
</evidence>
<evidence type="ECO:0000256" key="8">
    <source>
        <dbReference type="ARBA" id="ARBA00022723"/>
    </source>
</evidence>
<dbReference type="PROSITE" id="PS00433">
    <property type="entry name" value="PHOSPHOFRUCTOKINASE"/>
    <property type="match status" value="1"/>
</dbReference>
<dbReference type="GO" id="GO:0070095">
    <property type="term" value="F:fructose-6-phosphate binding"/>
    <property type="evidence" value="ECO:0007669"/>
    <property type="project" value="TreeGrafter"/>
</dbReference>
<feature type="binding site" description="in other chain" evidence="15">
    <location>
        <position position="171"/>
    </location>
    <ligand>
        <name>ADP</name>
        <dbReference type="ChEBI" id="CHEBI:456216"/>
        <note>allosteric activator; ligand shared between dimeric partners</note>
    </ligand>
</feature>
<evidence type="ECO:0000256" key="3">
    <source>
        <dbReference type="ARBA" id="ARBA00004679"/>
    </source>
</evidence>
<evidence type="ECO:0000256" key="14">
    <source>
        <dbReference type="ARBA" id="ARBA00048070"/>
    </source>
</evidence>
<evidence type="ECO:0000313" key="17">
    <source>
        <dbReference type="EMBL" id="XBV85986.1"/>
    </source>
</evidence>
<feature type="binding site" evidence="15">
    <location>
        <position position="179"/>
    </location>
    <ligand>
        <name>substrate</name>
        <note>ligand shared between dimeric partners</note>
    </ligand>
</feature>
<dbReference type="NCBIfam" id="NF002872">
    <property type="entry name" value="PRK03202.1"/>
    <property type="match status" value="1"/>
</dbReference>
<evidence type="ECO:0000256" key="7">
    <source>
        <dbReference type="ARBA" id="ARBA00022679"/>
    </source>
</evidence>
<gene>
    <name evidence="15 17" type="primary">pfkA</name>
    <name evidence="17" type="ORF">ABOD76_06690</name>
</gene>
<dbReference type="FunFam" id="3.40.50.450:FF:000001">
    <property type="entry name" value="ATP-dependent 6-phosphofructokinase"/>
    <property type="match status" value="1"/>
</dbReference>
<keyword evidence="6 15" id="KW-0021">Allosteric enzyme</keyword>
<feature type="binding site" evidence="15">
    <location>
        <begin position="88"/>
        <end position="89"/>
    </location>
    <ligand>
        <name>ATP</name>
        <dbReference type="ChEBI" id="CHEBI:30616"/>
    </ligand>
</feature>
<evidence type="ECO:0000256" key="11">
    <source>
        <dbReference type="ARBA" id="ARBA00022840"/>
    </source>
</evidence>
<reference evidence="17" key="1">
    <citation type="submission" date="2024-06" db="EMBL/GenBank/DDBJ databases">
        <title>Draft Genome Sequence of Deinococcus sonorensis Type Strain KR-87, a Biofilm Producing Representative of the Genus Deinococcus.</title>
        <authorList>
            <person name="Boren L.S."/>
            <person name="Grosso R.A."/>
            <person name="Hugenberg-Cox A.N."/>
            <person name="Hill J.T.E."/>
            <person name="Albert C.M."/>
            <person name="Tuohy J.M."/>
        </authorList>
    </citation>
    <scope>NUCLEOTIDE SEQUENCE</scope>
    <source>
        <strain evidence="17">KR-87</strain>
    </source>
</reference>
<dbReference type="EC" id="2.7.1.11" evidence="15"/>
<dbReference type="InterPro" id="IPR012003">
    <property type="entry name" value="ATP_PFK_prok-type"/>
</dbReference>
<dbReference type="GO" id="GO:0016208">
    <property type="term" value="F:AMP binding"/>
    <property type="evidence" value="ECO:0007669"/>
    <property type="project" value="TreeGrafter"/>
</dbReference>
<feature type="binding site" evidence="15">
    <location>
        <position position="27"/>
    </location>
    <ligand>
        <name>ATP</name>
        <dbReference type="ChEBI" id="CHEBI:30616"/>
    </ligand>
</feature>
<dbReference type="Pfam" id="PF00365">
    <property type="entry name" value="PFK"/>
    <property type="match status" value="1"/>
</dbReference>
<comment type="pathway">
    <text evidence="3 15">Carbohydrate degradation; glycolysis; D-glyceraldehyde 3-phosphate and glycerone phosphate from D-glucose: step 3/4.</text>
</comment>
<evidence type="ECO:0000256" key="10">
    <source>
        <dbReference type="ARBA" id="ARBA00022777"/>
    </source>
</evidence>
<comment type="subunit">
    <text evidence="4 15">Homotetramer.</text>
</comment>
<evidence type="ECO:0000259" key="16">
    <source>
        <dbReference type="Pfam" id="PF00365"/>
    </source>
</evidence>
<dbReference type="InterPro" id="IPR012828">
    <property type="entry name" value="PFKA_ATP_prok"/>
</dbReference>
<dbReference type="GO" id="GO:0061621">
    <property type="term" value="P:canonical glycolysis"/>
    <property type="evidence" value="ECO:0007669"/>
    <property type="project" value="TreeGrafter"/>
</dbReference>
<dbReference type="PANTHER" id="PTHR13697">
    <property type="entry name" value="PHOSPHOFRUCTOKINASE"/>
    <property type="match status" value="1"/>
</dbReference>
<dbReference type="KEGG" id="dsc:ABOD76_06690"/>
<feature type="binding site" description="in other chain" evidence="15">
    <location>
        <begin position="142"/>
        <end position="144"/>
    </location>
    <ligand>
        <name>substrate</name>
        <note>ligand shared between dimeric partners</note>
    </ligand>
</feature>
<dbReference type="Gene3D" id="3.40.50.460">
    <property type="entry name" value="Phosphofructokinase domain"/>
    <property type="match status" value="1"/>
</dbReference>
<dbReference type="FunFam" id="3.40.50.460:FF:000002">
    <property type="entry name" value="ATP-dependent 6-phosphofructokinase"/>
    <property type="match status" value="1"/>
</dbReference>
<dbReference type="SUPFAM" id="SSF53784">
    <property type="entry name" value="Phosphofructokinase"/>
    <property type="match status" value="1"/>
</dbReference>
<dbReference type="InterPro" id="IPR015912">
    <property type="entry name" value="Phosphofructokinase_CS"/>
</dbReference>
<feature type="binding site" evidence="15">
    <location>
        <position position="119"/>
    </location>
    <ligand>
        <name>Mg(2+)</name>
        <dbReference type="ChEBI" id="CHEBI:18420"/>
        <note>catalytic</note>
    </ligand>
</feature>
<dbReference type="EMBL" id="CP158299">
    <property type="protein sequence ID" value="XBV85986.1"/>
    <property type="molecule type" value="Genomic_DNA"/>
</dbReference>
<dbReference type="NCBIfam" id="TIGR02482">
    <property type="entry name" value="PFKA_ATP"/>
    <property type="match status" value="1"/>
</dbReference>